<comment type="caution">
    <text evidence="2">The sequence shown here is derived from an EMBL/GenBank/DDBJ whole genome shotgun (WGS) entry which is preliminary data.</text>
</comment>
<accession>A0A0F9I2X2</accession>
<sequence>MSTKEQIIELFKELNGKDKSILLNELGDLKSNKEQIKVDNIGNCPYCQSNHTVKNGKHKGNQRYLCKACNRNFIYSTGTALQGIKKRGQFEEYRSIMLNEGIVPLKTMSRRLDISVQTAFDWRHKILCGLRSNIGDFENITEVDDIWFLYSQKGRQGLKYSRKRGGSKRRGDNDFQVKLLVTSDRNNTNDMSVVRIGRLKAKDIERKIGDRIGDDVTLVSDKHPSIKSFAKKNKINHVSFKSSKHIKDDVHHVQTVNGLASRLKGELNHKLRGVSTKYLQSYANWFQFVESHKNKVNLLKDKDIGLTNKQQWNTFTSIEKQYANFIKKYSVRTYRCPTKRNWKTALKDTKSIVNVGYM</sequence>
<dbReference type="Pfam" id="PF12762">
    <property type="entry name" value="DDE_Tnp_IS1595"/>
    <property type="match status" value="1"/>
</dbReference>
<feature type="domain" description="ISXO2-like transposase" evidence="1">
    <location>
        <begin position="133"/>
        <end position="294"/>
    </location>
</feature>
<evidence type="ECO:0000259" key="1">
    <source>
        <dbReference type="SMART" id="SM01126"/>
    </source>
</evidence>
<dbReference type="SMART" id="SM01126">
    <property type="entry name" value="DDE_Tnp_IS1595"/>
    <property type="match status" value="1"/>
</dbReference>
<dbReference type="AlphaFoldDB" id="A0A0F9I2X2"/>
<dbReference type="NCBIfam" id="NF033547">
    <property type="entry name" value="transpos_IS1595"/>
    <property type="match status" value="1"/>
</dbReference>
<dbReference type="PANTHER" id="PTHR33293:SF1">
    <property type="entry name" value="INSERTION ELEMENT IS1 1 PROTEIN INSB-RELATED"/>
    <property type="match status" value="1"/>
</dbReference>
<dbReference type="InterPro" id="IPR051354">
    <property type="entry name" value="Transposase_27_IS1"/>
</dbReference>
<organism evidence="2">
    <name type="scientific">marine sediment metagenome</name>
    <dbReference type="NCBI Taxonomy" id="412755"/>
    <lineage>
        <taxon>unclassified sequences</taxon>
        <taxon>metagenomes</taxon>
        <taxon>ecological metagenomes</taxon>
    </lineage>
</organism>
<dbReference type="EMBL" id="LAZR01013438">
    <property type="protein sequence ID" value="KKM21951.1"/>
    <property type="molecule type" value="Genomic_DNA"/>
</dbReference>
<gene>
    <name evidence="2" type="ORF">LCGC14_1630250</name>
</gene>
<dbReference type="PANTHER" id="PTHR33293">
    <property type="entry name" value="INSERTION ELEMENT IS1 1 PROTEIN INSB-RELATED"/>
    <property type="match status" value="1"/>
</dbReference>
<reference evidence="2" key="1">
    <citation type="journal article" date="2015" name="Nature">
        <title>Complex archaea that bridge the gap between prokaryotes and eukaryotes.</title>
        <authorList>
            <person name="Spang A."/>
            <person name="Saw J.H."/>
            <person name="Jorgensen S.L."/>
            <person name="Zaremba-Niedzwiedzka K."/>
            <person name="Martijn J."/>
            <person name="Lind A.E."/>
            <person name="van Eijk R."/>
            <person name="Schleper C."/>
            <person name="Guy L."/>
            <person name="Ettema T.J."/>
        </authorList>
    </citation>
    <scope>NUCLEOTIDE SEQUENCE</scope>
</reference>
<protein>
    <recommendedName>
        <fullName evidence="1">ISXO2-like transposase domain-containing protein</fullName>
    </recommendedName>
</protein>
<proteinExistence type="predicted"/>
<dbReference type="InterPro" id="IPR024445">
    <property type="entry name" value="Tnp_ISXO2-like"/>
</dbReference>
<name>A0A0F9I2X2_9ZZZZ</name>
<evidence type="ECO:0000313" key="2">
    <source>
        <dbReference type="EMBL" id="KKM21951.1"/>
    </source>
</evidence>